<dbReference type="AlphaFoldDB" id="A0A0U4VPU4"/>
<keyword evidence="2" id="KW-0378">Hydrolase</keyword>
<evidence type="ECO:0000256" key="1">
    <source>
        <dbReference type="ARBA" id="ARBA00005947"/>
    </source>
</evidence>
<evidence type="ECO:0000313" key="4">
    <source>
        <dbReference type="EMBL" id="ALZ85248.1"/>
    </source>
</evidence>
<dbReference type="CDD" id="cd09993">
    <property type="entry name" value="HDAC_classIV"/>
    <property type="match status" value="1"/>
</dbReference>
<dbReference type="InterPro" id="IPR037138">
    <property type="entry name" value="His_deacetylse_dom_sf"/>
</dbReference>
<dbReference type="Gene3D" id="3.40.800.20">
    <property type="entry name" value="Histone deacetylase domain"/>
    <property type="match status" value="1"/>
</dbReference>
<dbReference type="PANTHER" id="PTHR10625">
    <property type="entry name" value="HISTONE DEACETYLASE HDAC1-RELATED"/>
    <property type="match status" value="1"/>
</dbReference>
<dbReference type="EMBL" id="CP013987">
    <property type="protein sequence ID" value="ALZ85248.1"/>
    <property type="molecule type" value="Genomic_DNA"/>
</dbReference>
<comment type="similarity">
    <text evidence="1">Belongs to the histone deacetylase family.</text>
</comment>
<dbReference type="GO" id="GO:0004407">
    <property type="term" value="F:histone deacetylase activity"/>
    <property type="evidence" value="ECO:0007669"/>
    <property type="project" value="InterPro"/>
</dbReference>
<sequence>MSARLPLVYHEDYSPPFPASHRFPMDKFRLLHEHLSATGILGADNWQRPEPCPDALLALAHAPDYIQAFQAGELAPPLQRQLGLPWSEALVRRTVRAVGGSLLTLELALRHGLACHLAGGTHHAHHDYPAGFCIFNDLAILALSLLESGRAGRVLILDCDVHQGDGTARILAEVPDAITVSLHCATNYPARKAQSDWDIPLPRGLDDAGYLRVLDDALGYLLPLHQPDVVLYDAGVDVHRDDALGYLALTDAGLAARDGLVLRRCLAADIPVAGVIGGGYSADRTALARRHGILHHTATQVWHELGLN</sequence>
<organism evidence="4 5">
    <name type="scientific">Pseudomonas oryzihabitans</name>
    <dbReference type="NCBI Taxonomy" id="47885"/>
    <lineage>
        <taxon>Bacteria</taxon>
        <taxon>Pseudomonadati</taxon>
        <taxon>Pseudomonadota</taxon>
        <taxon>Gammaproteobacteria</taxon>
        <taxon>Pseudomonadales</taxon>
        <taxon>Pseudomonadaceae</taxon>
        <taxon>Pseudomonas</taxon>
    </lineage>
</organism>
<protein>
    <submittedName>
        <fullName evidence="4">Histone deacetylase superfamily protein</fullName>
    </submittedName>
</protein>
<proteinExistence type="inferred from homology"/>
<dbReference type="PANTHER" id="PTHR10625:SF19">
    <property type="entry name" value="HISTONE DEACETYLASE 12"/>
    <property type="match status" value="1"/>
</dbReference>
<dbReference type="PRINTS" id="PR01270">
    <property type="entry name" value="HDASUPER"/>
</dbReference>
<evidence type="ECO:0000256" key="2">
    <source>
        <dbReference type="ARBA" id="ARBA00022801"/>
    </source>
</evidence>
<feature type="domain" description="Histone deacetylase" evidence="3">
    <location>
        <begin position="21"/>
        <end position="287"/>
    </location>
</feature>
<name>A0A0U4VPU4_9PSED</name>
<dbReference type="Pfam" id="PF00850">
    <property type="entry name" value="Hist_deacetyl"/>
    <property type="match status" value="1"/>
</dbReference>
<dbReference type="InterPro" id="IPR023801">
    <property type="entry name" value="His_deacetylse_dom"/>
</dbReference>
<dbReference type="GO" id="GO:0016787">
    <property type="term" value="F:hydrolase activity"/>
    <property type="evidence" value="ECO:0007669"/>
    <property type="project" value="UniProtKB-KW"/>
</dbReference>
<dbReference type="InterPro" id="IPR044150">
    <property type="entry name" value="HDAC_classIV"/>
</dbReference>
<dbReference type="SUPFAM" id="SSF52768">
    <property type="entry name" value="Arginase/deacetylase"/>
    <property type="match status" value="1"/>
</dbReference>
<dbReference type="RefSeq" id="WP_059315414.1">
    <property type="nucleotide sequence ID" value="NZ_CP013987.1"/>
</dbReference>
<accession>A0A0U4VPU4</accession>
<evidence type="ECO:0000313" key="5">
    <source>
        <dbReference type="Proteomes" id="UP000064137"/>
    </source>
</evidence>
<dbReference type="Proteomes" id="UP000064137">
    <property type="component" value="Chromosome"/>
</dbReference>
<dbReference type="InterPro" id="IPR023696">
    <property type="entry name" value="Ureohydrolase_dom_sf"/>
</dbReference>
<dbReference type="KEGG" id="por:APT59_13985"/>
<dbReference type="OrthoDB" id="9808367at2"/>
<reference evidence="4 5" key="1">
    <citation type="submission" date="2016-01" db="EMBL/GenBank/DDBJ databases">
        <title>Annotation of Pseudomonas oryzihabitans USDA-ARS-USMARC-56511.</title>
        <authorList>
            <person name="Harhay G.P."/>
            <person name="Harhay D.M."/>
            <person name="Smith T.P.L."/>
            <person name="Bono J.L."/>
            <person name="Heaton M.P."/>
            <person name="Clawson M.L."/>
            <person name="Chitko-Mckown C.G."/>
            <person name="Capik S.F."/>
            <person name="DeDonder K.D."/>
            <person name="Apley M.D."/>
            <person name="Lubbers B.V."/>
            <person name="White B.J."/>
            <person name="Larson R.L."/>
        </authorList>
    </citation>
    <scope>NUCLEOTIDE SEQUENCE [LARGE SCALE GENOMIC DNA]</scope>
    <source>
        <strain evidence="4 5">USDA-ARS-USMARC-56511</strain>
    </source>
</reference>
<gene>
    <name evidence="4" type="ORF">APT59_13985</name>
</gene>
<dbReference type="GO" id="GO:0040029">
    <property type="term" value="P:epigenetic regulation of gene expression"/>
    <property type="evidence" value="ECO:0007669"/>
    <property type="project" value="TreeGrafter"/>
</dbReference>
<evidence type="ECO:0000259" key="3">
    <source>
        <dbReference type="Pfam" id="PF00850"/>
    </source>
</evidence>
<dbReference type="InterPro" id="IPR000286">
    <property type="entry name" value="HDACs"/>
</dbReference>